<dbReference type="EC" id="2.7.11.1" evidence="1"/>
<dbReference type="InterPro" id="IPR017441">
    <property type="entry name" value="Protein_kinase_ATP_BS"/>
</dbReference>
<evidence type="ECO:0000313" key="10">
    <source>
        <dbReference type="Proteomes" id="UP000290365"/>
    </source>
</evidence>
<reference evidence="9 10" key="1">
    <citation type="submission" date="2019-01" db="EMBL/GenBank/DDBJ databases">
        <title>Ktedonosporobacter rubrisoli SCAWS-G2.</title>
        <authorList>
            <person name="Huang Y."/>
            <person name="Yan B."/>
        </authorList>
    </citation>
    <scope>NUCLEOTIDE SEQUENCE [LARGE SCALE GENOMIC DNA]</scope>
    <source>
        <strain evidence="9 10">SCAWS-G2</strain>
    </source>
</reference>
<dbReference type="OrthoDB" id="883741at2"/>
<dbReference type="CDD" id="cd14014">
    <property type="entry name" value="STKc_PknB_like"/>
    <property type="match status" value="1"/>
</dbReference>
<dbReference type="EMBL" id="CP035758">
    <property type="protein sequence ID" value="QBD77833.1"/>
    <property type="molecule type" value="Genomic_DNA"/>
</dbReference>
<organism evidence="9 10">
    <name type="scientific">Ktedonosporobacter rubrisoli</name>
    <dbReference type="NCBI Taxonomy" id="2509675"/>
    <lineage>
        <taxon>Bacteria</taxon>
        <taxon>Bacillati</taxon>
        <taxon>Chloroflexota</taxon>
        <taxon>Ktedonobacteria</taxon>
        <taxon>Ktedonobacterales</taxon>
        <taxon>Ktedonosporobacteraceae</taxon>
        <taxon>Ktedonosporobacter</taxon>
    </lineage>
</organism>
<keyword evidence="2" id="KW-0808">Transferase</keyword>
<dbReference type="PROSITE" id="PS00108">
    <property type="entry name" value="PROTEIN_KINASE_ST"/>
    <property type="match status" value="1"/>
</dbReference>
<evidence type="ECO:0000256" key="5">
    <source>
        <dbReference type="ARBA" id="ARBA00022840"/>
    </source>
</evidence>
<feature type="domain" description="Protein kinase" evidence="8">
    <location>
        <begin position="13"/>
        <end position="272"/>
    </location>
</feature>
<dbReference type="GO" id="GO:0004674">
    <property type="term" value="F:protein serine/threonine kinase activity"/>
    <property type="evidence" value="ECO:0007669"/>
    <property type="project" value="UniProtKB-KW"/>
</dbReference>
<dbReference type="InterPro" id="IPR000719">
    <property type="entry name" value="Prot_kinase_dom"/>
</dbReference>
<evidence type="ECO:0000256" key="1">
    <source>
        <dbReference type="ARBA" id="ARBA00012513"/>
    </source>
</evidence>
<accession>A0A4P6JRB7</accession>
<dbReference type="InterPro" id="IPR011009">
    <property type="entry name" value="Kinase-like_dom_sf"/>
</dbReference>
<dbReference type="PROSITE" id="PS00107">
    <property type="entry name" value="PROTEIN_KINASE_ATP"/>
    <property type="match status" value="1"/>
</dbReference>
<dbReference type="PANTHER" id="PTHR43289:SF6">
    <property type="entry name" value="SERINE_THREONINE-PROTEIN KINASE NEKL-3"/>
    <property type="match status" value="1"/>
</dbReference>
<evidence type="ECO:0000259" key="8">
    <source>
        <dbReference type="PROSITE" id="PS50011"/>
    </source>
</evidence>
<dbReference type="RefSeq" id="WP_129888886.1">
    <property type="nucleotide sequence ID" value="NZ_CP035758.1"/>
</dbReference>
<keyword evidence="5 6" id="KW-0067">ATP-binding</keyword>
<evidence type="ECO:0000256" key="4">
    <source>
        <dbReference type="ARBA" id="ARBA00022777"/>
    </source>
</evidence>
<keyword evidence="3 6" id="KW-0547">Nucleotide-binding</keyword>
<evidence type="ECO:0000313" key="9">
    <source>
        <dbReference type="EMBL" id="QBD77833.1"/>
    </source>
</evidence>
<evidence type="ECO:0000256" key="7">
    <source>
        <dbReference type="SAM" id="MobiDB-lite"/>
    </source>
</evidence>
<feature type="region of interest" description="Disordered" evidence="7">
    <location>
        <begin position="271"/>
        <end position="299"/>
    </location>
</feature>
<dbReference type="SMART" id="SM00220">
    <property type="entry name" value="S_TKc"/>
    <property type="match status" value="1"/>
</dbReference>
<dbReference type="SUPFAM" id="SSF56112">
    <property type="entry name" value="Protein kinase-like (PK-like)"/>
    <property type="match status" value="1"/>
</dbReference>
<keyword evidence="10" id="KW-1185">Reference proteome</keyword>
<evidence type="ECO:0000256" key="3">
    <source>
        <dbReference type="ARBA" id="ARBA00022741"/>
    </source>
</evidence>
<dbReference type="Gene3D" id="1.10.510.10">
    <property type="entry name" value="Transferase(Phosphotransferase) domain 1"/>
    <property type="match status" value="1"/>
</dbReference>
<name>A0A4P6JRB7_KTERU</name>
<protein>
    <recommendedName>
        <fullName evidence="1">non-specific serine/threonine protein kinase</fullName>
        <ecNumber evidence="1">2.7.11.1</ecNumber>
    </recommendedName>
</protein>
<proteinExistence type="predicted"/>
<feature type="binding site" evidence="6">
    <location>
        <position position="42"/>
    </location>
    <ligand>
        <name>ATP</name>
        <dbReference type="ChEBI" id="CHEBI:30616"/>
    </ligand>
</feature>
<sequence length="299" mass="33549">MIRGQLEQLFGNYRLLCQLGRGGFSQIYLAEHELFHTQAVVKILDGRRTENDIAKFLAQASVLIHLRHPHIVPVLDFGLQDDTAYLVMDYAPHGSLRERHPKGTSLSPEIVTLYINQVALALDYIHQHKLIHRDVKPQNLLLGPNNEVLLSDFGIAVVSQSLDPLYAEVYDFEGTVIYAAPEQLQGKPRRSSDQYALGIVVYEWLCGSWPFSGSFDELVHQHLFVPPVPLRAKNSALSPAIEYVVMKALAKDPDERFSSVGEFASALSHAVEGSPSVPTQTKARRQFRSPQPFRDLESL</sequence>
<keyword evidence="4 9" id="KW-0418">Kinase</keyword>
<dbReference type="AlphaFoldDB" id="A0A4P6JRB7"/>
<keyword evidence="9" id="KW-0723">Serine/threonine-protein kinase</keyword>
<dbReference type="GO" id="GO:0005524">
    <property type="term" value="F:ATP binding"/>
    <property type="evidence" value="ECO:0007669"/>
    <property type="project" value="UniProtKB-UniRule"/>
</dbReference>
<dbReference type="PROSITE" id="PS50011">
    <property type="entry name" value="PROTEIN_KINASE_DOM"/>
    <property type="match status" value="1"/>
</dbReference>
<dbReference type="Pfam" id="PF00069">
    <property type="entry name" value="Pkinase"/>
    <property type="match status" value="1"/>
</dbReference>
<dbReference type="PANTHER" id="PTHR43289">
    <property type="entry name" value="MITOGEN-ACTIVATED PROTEIN KINASE KINASE KINASE 20-RELATED"/>
    <property type="match status" value="1"/>
</dbReference>
<dbReference type="InterPro" id="IPR008271">
    <property type="entry name" value="Ser/Thr_kinase_AS"/>
</dbReference>
<dbReference type="KEGG" id="kbs:EPA93_18265"/>
<evidence type="ECO:0000256" key="2">
    <source>
        <dbReference type="ARBA" id="ARBA00022679"/>
    </source>
</evidence>
<dbReference type="Proteomes" id="UP000290365">
    <property type="component" value="Chromosome"/>
</dbReference>
<gene>
    <name evidence="9" type="ORF">EPA93_18265</name>
</gene>
<evidence type="ECO:0000256" key="6">
    <source>
        <dbReference type="PROSITE-ProRule" id="PRU10141"/>
    </source>
</evidence>